<gene>
    <name evidence="1" type="ORF">S01H1_45458</name>
</gene>
<evidence type="ECO:0000313" key="1">
    <source>
        <dbReference type="EMBL" id="GAG00587.1"/>
    </source>
</evidence>
<dbReference type="EMBL" id="BARS01029048">
    <property type="protein sequence ID" value="GAG00587.1"/>
    <property type="molecule type" value="Genomic_DNA"/>
</dbReference>
<feature type="non-terminal residue" evidence="1">
    <location>
        <position position="1"/>
    </location>
</feature>
<organism evidence="1">
    <name type="scientific">marine sediment metagenome</name>
    <dbReference type="NCBI Taxonomy" id="412755"/>
    <lineage>
        <taxon>unclassified sequences</taxon>
        <taxon>metagenomes</taxon>
        <taxon>ecological metagenomes</taxon>
    </lineage>
</organism>
<name>X0UMR4_9ZZZZ</name>
<reference evidence="1" key="1">
    <citation type="journal article" date="2014" name="Front. Microbiol.">
        <title>High frequency of phylogenetically diverse reductive dehalogenase-homologous genes in deep subseafloor sedimentary metagenomes.</title>
        <authorList>
            <person name="Kawai M."/>
            <person name="Futagami T."/>
            <person name="Toyoda A."/>
            <person name="Takaki Y."/>
            <person name="Nishi S."/>
            <person name="Hori S."/>
            <person name="Arai W."/>
            <person name="Tsubouchi T."/>
            <person name="Morono Y."/>
            <person name="Uchiyama I."/>
            <person name="Ito T."/>
            <person name="Fujiyama A."/>
            <person name="Inagaki F."/>
            <person name="Takami H."/>
        </authorList>
    </citation>
    <scope>NUCLEOTIDE SEQUENCE</scope>
    <source>
        <strain evidence="1">Expedition CK06-06</strain>
    </source>
</reference>
<proteinExistence type="predicted"/>
<comment type="caution">
    <text evidence="1">The sequence shown here is derived from an EMBL/GenBank/DDBJ whole genome shotgun (WGS) entry which is preliminary data.</text>
</comment>
<protein>
    <submittedName>
        <fullName evidence="1">Uncharacterized protein</fullName>
    </submittedName>
</protein>
<sequence>ELIDDLKGSKTFLTPLVFIPIEEALLSKAKRVGLSGLTELQWEFITQCWRQNIDFWAPEKKPQIHALIFSVFWAISRWKHGKKSVRPVMKLAGFPENFIGGAYISKSDGTFDPHYEIPLAEDVIATEIDKQSAVAASKSAE</sequence>
<accession>X0UMR4</accession>
<dbReference type="AlphaFoldDB" id="X0UMR4"/>